<name>A0AAW0DL32_9AGAR</name>
<dbReference type="GO" id="GO:0016787">
    <property type="term" value="F:hydrolase activity"/>
    <property type="evidence" value="ECO:0007669"/>
    <property type="project" value="UniProtKB-KW"/>
</dbReference>
<keyword evidence="1" id="KW-0378">Hydrolase</keyword>
<dbReference type="InterPro" id="IPR029058">
    <property type="entry name" value="AB_hydrolase_fold"/>
</dbReference>
<evidence type="ECO:0000256" key="2">
    <source>
        <dbReference type="ARBA" id="ARBA00038334"/>
    </source>
</evidence>
<dbReference type="InterPro" id="IPR000073">
    <property type="entry name" value="AB_hydrolase_1"/>
</dbReference>
<proteinExistence type="inferred from homology"/>
<dbReference type="SUPFAM" id="SSF53474">
    <property type="entry name" value="alpha/beta-Hydrolases"/>
    <property type="match status" value="1"/>
</dbReference>
<evidence type="ECO:0000313" key="4">
    <source>
        <dbReference type="EMBL" id="KAK7052928.1"/>
    </source>
</evidence>
<evidence type="ECO:0000259" key="3">
    <source>
        <dbReference type="Pfam" id="PF00561"/>
    </source>
</evidence>
<dbReference type="Pfam" id="PF00561">
    <property type="entry name" value="Abhydrolase_1"/>
    <property type="match status" value="1"/>
</dbReference>
<dbReference type="InterPro" id="IPR000639">
    <property type="entry name" value="Epox_hydrolase-like"/>
</dbReference>
<protein>
    <recommendedName>
        <fullName evidence="3">AB hydrolase-1 domain-containing protein</fullName>
    </recommendedName>
</protein>
<evidence type="ECO:0000313" key="5">
    <source>
        <dbReference type="Proteomes" id="UP001383192"/>
    </source>
</evidence>
<dbReference type="Gene3D" id="3.40.50.1820">
    <property type="entry name" value="alpha/beta hydrolase"/>
    <property type="match status" value="1"/>
</dbReference>
<organism evidence="4 5">
    <name type="scientific">Paramarasmius palmivorus</name>
    <dbReference type="NCBI Taxonomy" id="297713"/>
    <lineage>
        <taxon>Eukaryota</taxon>
        <taxon>Fungi</taxon>
        <taxon>Dikarya</taxon>
        <taxon>Basidiomycota</taxon>
        <taxon>Agaricomycotina</taxon>
        <taxon>Agaricomycetes</taxon>
        <taxon>Agaricomycetidae</taxon>
        <taxon>Agaricales</taxon>
        <taxon>Marasmiineae</taxon>
        <taxon>Marasmiaceae</taxon>
        <taxon>Paramarasmius</taxon>
    </lineage>
</organism>
<dbReference type="AlphaFoldDB" id="A0AAW0DL32"/>
<dbReference type="EMBL" id="JAYKXP010000011">
    <property type="protein sequence ID" value="KAK7052928.1"/>
    <property type="molecule type" value="Genomic_DNA"/>
</dbReference>
<keyword evidence="5" id="KW-1185">Reference proteome</keyword>
<comment type="caution">
    <text evidence="4">The sequence shown here is derived from an EMBL/GenBank/DDBJ whole genome shotgun (WGS) entry which is preliminary data.</text>
</comment>
<gene>
    <name evidence="4" type="ORF">VNI00_004248</name>
</gene>
<reference evidence="4 5" key="1">
    <citation type="submission" date="2024-01" db="EMBL/GenBank/DDBJ databases">
        <title>A draft genome for a cacao thread blight-causing isolate of Paramarasmius palmivorus.</title>
        <authorList>
            <person name="Baruah I.K."/>
            <person name="Bukari Y."/>
            <person name="Amoako-Attah I."/>
            <person name="Meinhardt L.W."/>
            <person name="Bailey B.A."/>
            <person name="Cohen S.P."/>
        </authorList>
    </citation>
    <scope>NUCLEOTIDE SEQUENCE [LARGE SCALE GENOMIC DNA]</scope>
    <source>
        <strain evidence="4 5">GH-12</strain>
    </source>
</reference>
<sequence>MAAVLDKSFYKDFQVSRSFIYHYYTTPAIDSQPVLVFIHGFGVASQDWRHQVRFFQGLGYGIIAPDSLGYGGSSTITDPDQLKLSSVAKDFVELLQHEGIEKAIFIGQGGGCPVISRIAQLFPDVVVAAAFLAIPYSAPTPPPFDLDQVLKTQKEVFGYELFGYWGFIGKDPDAPAVVSANFEAFFNVIYPEDPRAWITHFGPSGMLRKHLLSGETLPTPSWFASEEREFQYNTLKTFDLSGPFTYYRAYLENVQSLDGESVPRHSYSMTKPVFFGGGTEDYISLPSVGKQTTVLLCDNSKITIRDFKATHWMHLQVPDEVNKELLEWIQCL</sequence>
<dbReference type="Proteomes" id="UP001383192">
    <property type="component" value="Unassembled WGS sequence"/>
</dbReference>
<evidence type="ECO:0000256" key="1">
    <source>
        <dbReference type="ARBA" id="ARBA00022801"/>
    </source>
</evidence>
<feature type="domain" description="AB hydrolase-1" evidence="3">
    <location>
        <begin position="33"/>
        <end position="157"/>
    </location>
</feature>
<dbReference type="PANTHER" id="PTHR43329">
    <property type="entry name" value="EPOXIDE HYDROLASE"/>
    <property type="match status" value="1"/>
</dbReference>
<dbReference type="PRINTS" id="PR00412">
    <property type="entry name" value="EPOXHYDRLASE"/>
</dbReference>
<accession>A0AAW0DL32</accession>
<comment type="similarity">
    <text evidence="2">Belongs to the AB hydrolase superfamily. Epoxide hydrolase family.</text>
</comment>